<reference evidence="2" key="1">
    <citation type="journal article" date="2019" name="Sci. Rep.">
        <title>Draft genome of Tanacetum cinerariifolium, the natural source of mosquito coil.</title>
        <authorList>
            <person name="Yamashiro T."/>
            <person name="Shiraishi A."/>
            <person name="Satake H."/>
            <person name="Nakayama K."/>
        </authorList>
    </citation>
    <scope>NUCLEOTIDE SEQUENCE</scope>
</reference>
<dbReference type="EMBL" id="BKCJ010488846">
    <property type="protein sequence ID" value="GFA79270.1"/>
    <property type="molecule type" value="Genomic_DNA"/>
</dbReference>
<name>A0A699K7K0_TANCI</name>
<accession>A0A699K7K0</accession>
<feature type="region of interest" description="Disordered" evidence="1">
    <location>
        <begin position="104"/>
        <end position="131"/>
    </location>
</feature>
<dbReference type="AlphaFoldDB" id="A0A699K7K0"/>
<feature type="compositionally biased region" description="Basic and acidic residues" evidence="1">
    <location>
        <begin position="118"/>
        <end position="131"/>
    </location>
</feature>
<protein>
    <submittedName>
        <fullName evidence="2">Uncharacterized protein</fullName>
    </submittedName>
</protein>
<proteinExistence type="predicted"/>
<evidence type="ECO:0000256" key="1">
    <source>
        <dbReference type="SAM" id="MobiDB-lite"/>
    </source>
</evidence>
<sequence>MTNPITTSTSDSQMYNNIIAAGSRDHPPLLTPGRYAQWRSHFMRYIDTKDNCEALKKCLEEGPYVPSTVIIPAKPATKTSEAVEGHSEIETLANISHTTTRFKGKEIAKPITPSSELASKEDSDPEQAQRDKDMQKDLVLIAKYVKDNQISQFGNQRIVIVDGTREPIDSQQVNWPKDTYKEVDEQELEAHYSFMVKIQEVLLADLVTDAEPLEKVDRNVIPDSPDMCDNDDQADQNAEECDDERAALANLIANLTLDIEENKKIL</sequence>
<organism evidence="2">
    <name type="scientific">Tanacetum cinerariifolium</name>
    <name type="common">Dalmatian daisy</name>
    <name type="synonym">Chrysanthemum cinerariifolium</name>
    <dbReference type="NCBI Taxonomy" id="118510"/>
    <lineage>
        <taxon>Eukaryota</taxon>
        <taxon>Viridiplantae</taxon>
        <taxon>Streptophyta</taxon>
        <taxon>Embryophyta</taxon>
        <taxon>Tracheophyta</taxon>
        <taxon>Spermatophyta</taxon>
        <taxon>Magnoliopsida</taxon>
        <taxon>eudicotyledons</taxon>
        <taxon>Gunneridae</taxon>
        <taxon>Pentapetalae</taxon>
        <taxon>asterids</taxon>
        <taxon>campanulids</taxon>
        <taxon>Asterales</taxon>
        <taxon>Asteraceae</taxon>
        <taxon>Asteroideae</taxon>
        <taxon>Anthemideae</taxon>
        <taxon>Anthemidinae</taxon>
        <taxon>Tanacetum</taxon>
    </lineage>
</organism>
<comment type="caution">
    <text evidence="2">The sequence shown here is derived from an EMBL/GenBank/DDBJ whole genome shotgun (WGS) entry which is preliminary data.</text>
</comment>
<evidence type="ECO:0000313" key="2">
    <source>
        <dbReference type="EMBL" id="GFA79270.1"/>
    </source>
</evidence>
<feature type="non-terminal residue" evidence="2">
    <location>
        <position position="266"/>
    </location>
</feature>
<gene>
    <name evidence="2" type="ORF">Tci_651242</name>
</gene>